<feature type="transmembrane region" description="Helical" evidence="1">
    <location>
        <begin position="195"/>
        <end position="213"/>
    </location>
</feature>
<feature type="transmembrane region" description="Helical" evidence="1">
    <location>
        <begin position="161"/>
        <end position="180"/>
    </location>
</feature>
<keyword evidence="1" id="KW-0812">Transmembrane</keyword>
<evidence type="ECO:0000313" key="3">
    <source>
        <dbReference type="Proteomes" id="UP000621500"/>
    </source>
</evidence>
<dbReference type="Proteomes" id="UP000621500">
    <property type="component" value="Unassembled WGS sequence"/>
</dbReference>
<protein>
    <recommendedName>
        <fullName evidence="4">Ceramidase</fullName>
    </recommendedName>
</protein>
<evidence type="ECO:0000313" key="2">
    <source>
        <dbReference type="EMBL" id="GIH00869.1"/>
    </source>
</evidence>
<evidence type="ECO:0008006" key="4">
    <source>
        <dbReference type="Google" id="ProtNLM"/>
    </source>
</evidence>
<feature type="transmembrane region" description="Helical" evidence="1">
    <location>
        <begin position="50"/>
        <end position="70"/>
    </location>
</feature>
<dbReference type="RefSeq" id="WP_203862156.1">
    <property type="nucleotide sequence ID" value="NZ_BAAAZQ010000018.1"/>
</dbReference>
<keyword evidence="3" id="KW-1185">Reference proteome</keyword>
<sequence length="223" mass="23966">MYVDSYCERTAPGLWNEPANAVSNLAFLAASALLLWLLAGQRHRVPVSVWLLPVLLGIVGLASLAFHTVATRLTSALDSLAILLFVLVGVAVVLHWMWRVRWRWAWLAAPAFLGFAVGLNLLLYAAGGERATVGGYAPALAGLAALGLAVRFTAPPDAARFGGWLLGAAALFTASLTLRTLDGPLCADLPVGTHFLWHCLNATVLFLVSYAVLRRWQQTVAPR</sequence>
<gene>
    <name evidence="2" type="ORF">Pma05_74410</name>
</gene>
<reference evidence="2 3" key="1">
    <citation type="submission" date="2021-01" db="EMBL/GenBank/DDBJ databases">
        <title>Whole genome shotgun sequence of Plantactinospora mayteni NBRC 109088.</title>
        <authorList>
            <person name="Komaki H."/>
            <person name="Tamura T."/>
        </authorList>
    </citation>
    <scope>NUCLEOTIDE SEQUENCE [LARGE SCALE GENOMIC DNA]</scope>
    <source>
        <strain evidence="2 3">NBRC 109088</strain>
    </source>
</reference>
<evidence type="ECO:0000256" key="1">
    <source>
        <dbReference type="SAM" id="Phobius"/>
    </source>
</evidence>
<accession>A0ABQ4F1S5</accession>
<name>A0ABQ4F1S5_9ACTN</name>
<comment type="caution">
    <text evidence="2">The sequence shown here is derived from an EMBL/GenBank/DDBJ whole genome shotgun (WGS) entry which is preliminary data.</text>
</comment>
<feature type="transmembrane region" description="Helical" evidence="1">
    <location>
        <begin position="76"/>
        <end position="97"/>
    </location>
</feature>
<organism evidence="2 3">
    <name type="scientific">Plantactinospora mayteni</name>
    <dbReference type="NCBI Taxonomy" id="566021"/>
    <lineage>
        <taxon>Bacteria</taxon>
        <taxon>Bacillati</taxon>
        <taxon>Actinomycetota</taxon>
        <taxon>Actinomycetes</taxon>
        <taxon>Micromonosporales</taxon>
        <taxon>Micromonosporaceae</taxon>
        <taxon>Plantactinospora</taxon>
    </lineage>
</organism>
<feature type="transmembrane region" description="Helical" evidence="1">
    <location>
        <begin position="133"/>
        <end position="154"/>
    </location>
</feature>
<keyword evidence="1" id="KW-1133">Transmembrane helix</keyword>
<feature type="transmembrane region" description="Helical" evidence="1">
    <location>
        <begin position="20"/>
        <end position="38"/>
    </location>
</feature>
<keyword evidence="1" id="KW-0472">Membrane</keyword>
<proteinExistence type="predicted"/>
<feature type="transmembrane region" description="Helical" evidence="1">
    <location>
        <begin position="104"/>
        <end position="127"/>
    </location>
</feature>
<dbReference type="EMBL" id="BONX01000058">
    <property type="protein sequence ID" value="GIH00869.1"/>
    <property type="molecule type" value="Genomic_DNA"/>
</dbReference>